<dbReference type="InterPro" id="IPR007612">
    <property type="entry name" value="LOR"/>
</dbReference>
<dbReference type="PANTHER" id="PTHR31087">
    <property type="match status" value="1"/>
</dbReference>
<dbReference type="Pfam" id="PF04525">
    <property type="entry name" value="LOR"/>
    <property type="match status" value="1"/>
</dbReference>
<protein>
    <submittedName>
        <fullName evidence="2">Uncharacterized protein</fullName>
    </submittedName>
</protein>
<dbReference type="InterPro" id="IPR025659">
    <property type="entry name" value="Tubby-like_C"/>
</dbReference>
<accession>A0A833XL60</accession>
<comment type="similarity">
    <text evidence="1">Belongs to the LOR family.</text>
</comment>
<dbReference type="Proteomes" id="UP000619265">
    <property type="component" value="Unassembled WGS sequence"/>
</dbReference>
<evidence type="ECO:0000256" key="1">
    <source>
        <dbReference type="ARBA" id="ARBA00005437"/>
    </source>
</evidence>
<organism evidence="2 3">
    <name type="scientific">Juglans regia</name>
    <name type="common">English walnut</name>
    <dbReference type="NCBI Taxonomy" id="51240"/>
    <lineage>
        <taxon>Eukaryota</taxon>
        <taxon>Viridiplantae</taxon>
        <taxon>Streptophyta</taxon>
        <taxon>Embryophyta</taxon>
        <taxon>Tracheophyta</taxon>
        <taxon>Spermatophyta</taxon>
        <taxon>Magnoliopsida</taxon>
        <taxon>eudicotyledons</taxon>
        <taxon>Gunneridae</taxon>
        <taxon>Pentapetalae</taxon>
        <taxon>rosids</taxon>
        <taxon>fabids</taxon>
        <taxon>Fagales</taxon>
        <taxon>Juglandaceae</taxon>
        <taxon>Juglans</taxon>
    </lineage>
</organism>
<evidence type="ECO:0000313" key="3">
    <source>
        <dbReference type="Proteomes" id="UP000619265"/>
    </source>
</evidence>
<dbReference type="PANTHER" id="PTHR31087:SF156">
    <property type="entry name" value="PROTEIN LURP1-LIKE"/>
    <property type="match status" value="1"/>
</dbReference>
<dbReference type="InterPro" id="IPR038595">
    <property type="entry name" value="LOR_sf"/>
</dbReference>
<sequence>MAGQYPNLPSQNSVLEKPALSNDPFANAPEMAYGVPVINTNTVVGNGFCVPYEVELTVKKKRHGLFAARFEVVDVNGHLLFQVDGSCSNFQKKRVLHDPIGHPILTMRQKVLTPHHRWIVHRGRKLRARRSLIPRAAF</sequence>
<reference evidence="2" key="2">
    <citation type="submission" date="2020-03" db="EMBL/GenBank/DDBJ databases">
        <title>Walnut 2.0.</title>
        <authorList>
            <person name="Marrano A."/>
            <person name="Britton M."/>
            <person name="Zimin A.V."/>
            <person name="Zaini P.A."/>
            <person name="Workman R."/>
            <person name="Puiu D."/>
            <person name="Bianco L."/>
            <person name="Allen B.J."/>
            <person name="Troggio M."/>
            <person name="Leslie C.A."/>
            <person name="Timp W."/>
            <person name="Dendekar A."/>
            <person name="Salzberg S.L."/>
            <person name="Neale D.B."/>
        </authorList>
    </citation>
    <scope>NUCLEOTIDE SEQUENCE</scope>
    <source>
        <tissue evidence="2">Leaves</tissue>
    </source>
</reference>
<dbReference type="EMBL" id="LIHL02000007">
    <property type="protein sequence ID" value="KAF5467491.1"/>
    <property type="molecule type" value="Genomic_DNA"/>
</dbReference>
<gene>
    <name evidence="2" type="ORF">F2P56_017312</name>
</gene>
<proteinExistence type="inferred from homology"/>
<dbReference type="Gene3D" id="2.40.160.200">
    <property type="entry name" value="LURP1-related"/>
    <property type="match status" value="1"/>
</dbReference>
<reference evidence="2" key="1">
    <citation type="submission" date="2015-10" db="EMBL/GenBank/DDBJ databases">
        <authorList>
            <person name="Martinez-Garcia P.J."/>
            <person name="Crepeau M.W."/>
            <person name="Puiu D."/>
            <person name="Gonzalez-Ibeas D."/>
            <person name="Whalen J."/>
            <person name="Stevens K."/>
            <person name="Paul R."/>
            <person name="Butterfield T."/>
            <person name="Britton M."/>
            <person name="Reagan R."/>
            <person name="Chakraborty S."/>
            <person name="Walawage S.L."/>
            <person name="Vasquez-Gross H.A."/>
            <person name="Cardeno C."/>
            <person name="Famula R."/>
            <person name="Pratt K."/>
            <person name="Kuruganti S."/>
            <person name="Aradhya M.K."/>
            <person name="Leslie C.A."/>
            <person name="Dandekar A.M."/>
            <person name="Salzberg S.L."/>
            <person name="Wegrzyn J.L."/>
            <person name="Langley C.H."/>
            <person name="Neale D.B."/>
        </authorList>
    </citation>
    <scope>NUCLEOTIDE SEQUENCE</scope>
    <source>
        <tissue evidence="2">Leaves</tissue>
    </source>
</reference>
<dbReference type="AlphaFoldDB" id="A0A833XL60"/>
<dbReference type="SUPFAM" id="SSF54518">
    <property type="entry name" value="Tubby C-terminal domain-like"/>
    <property type="match status" value="1"/>
</dbReference>
<dbReference type="Gramene" id="Jr07_38490_p1">
    <property type="protein sequence ID" value="cds.Jr07_38490_p1"/>
    <property type="gene ID" value="Jr07_38490"/>
</dbReference>
<evidence type="ECO:0000313" key="2">
    <source>
        <dbReference type="EMBL" id="KAF5467491.1"/>
    </source>
</evidence>
<name>A0A833XL60_JUGRE</name>
<comment type="caution">
    <text evidence="2">The sequence shown here is derived from an EMBL/GenBank/DDBJ whole genome shotgun (WGS) entry which is preliminary data.</text>
</comment>